<comment type="caution">
    <text evidence="1">The sequence shown here is derived from an EMBL/GenBank/DDBJ whole genome shotgun (WGS) entry which is preliminary data.</text>
</comment>
<keyword evidence="2" id="KW-1185">Reference proteome</keyword>
<proteinExistence type="predicted"/>
<organism evidence="1 2">
    <name type="scientific">Parelaphostrongylus tenuis</name>
    <name type="common">Meningeal worm</name>
    <dbReference type="NCBI Taxonomy" id="148309"/>
    <lineage>
        <taxon>Eukaryota</taxon>
        <taxon>Metazoa</taxon>
        <taxon>Ecdysozoa</taxon>
        <taxon>Nematoda</taxon>
        <taxon>Chromadorea</taxon>
        <taxon>Rhabditida</taxon>
        <taxon>Rhabditina</taxon>
        <taxon>Rhabditomorpha</taxon>
        <taxon>Strongyloidea</taxon>
        <taxon>Metastrongylidae</taxon>
        <taxon>Parelaphostrongylus</taxon>
    </lineage>
</organism>
<dbReference type="GO" id="GO:0004077">
    <property type="term" value="F:biotin--[biotin carboxyl-carrier protein] ligase activity"/>
    <property type="evidence" value="ECO:0007669"/>
    <property type="project" value="TreeGrafter"/>
</dbReference>
<dbReference type="AlphaFoldDB" id="A0AAD5WEB7"/>
<evidence type="ECO:0000313" key="1">
    <source>
        <dbReference type="EMBL" id="KAJ1367129.1"/>
    </source>
</evidence>
<dbReference type="PANTHER" id="PTHR12835:SF5">
    <property type="entry name" value="BIOTIN--PROTEIN LIGASE"/>
    <property type="match status" value="1"/>
</dbReference>
<reference evidence="1" key="1">
    <citation type="submission" date="2021-06" db="EMBL/GenBank/DDBJ databases">
        <title>Parelaphostrongylus tenuis whole genome reference sequence.</title>
        <authorList>
            <person name="Garwood T.J."/>
            <person name="Larsen P.A."/>
            <person name="Fountain-Jones N.M."/>
            <person name="Garbe J.R."/>
            <person name="Macchietto M.G."/>
            <person name="Kania S.A."/>
            <person name="Gerhold R.W."/>
            <person name="Richards J.E."/>
            <person name="Wolf T.M."/>
        </authorList>
    </citation>
    <scope>NUCLEOTIDE SEQUENCE</scope>
    <source>
        <strain evidence="1">MNPRO001-30</strain>
        <tissue evidence="1">Meninges</tissue>
    </source>
</reference>
<protein>
    <submittedName>
        <fullName evidence="1">Biotin/lipoate A/B protein ligase</fullName>
    </submittedName>
</protein>
<evidence type="ECO:0000313" key="2">
    <source>
        <dbReference type="Proteomes" id="UP001196413"/>
    </source>
</evidence>
<name>A0AAD5WEB7_PARTN</name>
<dbReference type="GO" id="GO:0005737">
    <property type="term" value="C:cytoplasm"/>
    <property type="evidence" value="ECO:0007669"/>
    <property type="project" value="TreeGrafter"/>
</dbReference>
<dbReference type="Proteomes" id="UP001196413">
    <property type="component" value="Unassembled WGS sequence"/>
</dbReference>
<gene>
    <name evidence="1" type="primary">BPL-1_3</name>
    <name evidence="1" type="ORF">KIN20_027983</name>
</gene>
<sequence>MTTALLRKNYRLLRNIKLNKLSVLGAVRLVDVNNFSLCDAIPTCHGAVVVAGRQVNGKGINPSATEGAVLCACLHRGLPYRAEHTKLLGFSRGLQSAGINVTNSRPTVCLNDMVPDGSSIKFSVEEVIAETLNRFEYWLNMCEIKGQTEVLKTYYKF</sequence>
<dbReference type="PANTHER" id="PTHR12835">
    <property type="entry name" value="BIOTIN PROTEIN LIGASE"/>
    <property type="match status" value="1"/>
</dbReference>
<dbReference type="EMBL" id="JAHQIW010005785">
    <property type="protein sequence ID" value="KAJ1367129.1"/>
    <property type="molecule type" value="Genomic_DNA"/>
</dbReference>
<accession>A0AAD5WEB7</accession>
<keyword evidence="1" id="KW-0436">Ligase</keyword>